<dbReference type="EMBL" id="DRKP01000041">
    <property type="protein sequence ID" value="HEB95409.1"/>
    <property type="molecule type" value="Genomic_DNA"/>
</dbReference>
<protein>
    <submittedName>
        <fullName evidence="3">LysM peptidoglycan-binding domain-containing protein</fullName>
    </submittedName>
</protein>
<dbReference type="AlphaFoldDB" id="A0A831RMV2"/>
<evidence type="ECO:0000313" key="3">
    <source>
        <dbReference type="EMBL" id="HEB95409.1"/>
    </source>
</evidence>
<name>A0A831RMV2_9GAMM</name>
<dbReference type="PANTHER" id="PTHR34700">
    <property type="entry name" value="POTASSIUM BINDING PROTEIN KBP"/>
    <property type="match status" value="1"/>
</dbReference>
<feature type="domain" description="LysM" evidence="2">
    <location>
        <begin position="35"/>
        <end position="83"/>
    </location>
</feature>
<comment type="caution">
    <text evidence="3">The sequence shown here is derived from an EMBL/GenBank/DDBJ whole genome shotgun (WGS) entry which is preliminary data.</text>
</comment>
<keyword evidence="1" id="KW-0732">Signal</keyword>
<evidence type="ECO:0000256" key="1">
    <source>
        <dbReference type="SAM" id="SignalP"/>
    </source>
</evidence>
<evidence type="ECO:0000259" key="2">
    <source>
        <dbReference type="PROSITE" id="PS51782"/>
    </source>
</evidence>
<dbReference type="InterPro" id="IPR052196">
    <property type="entry name" value="Bact_Kbp"/>
</dbReference>
<sequence>MRKYNHLLVGLVLGLLLSWSALAAENVALNPDHPDRYVVVKGDTLWDISARFLRDPWLWPEVWQANPQIENPHLIYPGDVIELSFVDGRPRLSVRRGGVVKLSPRVRSTPSDGAVPAIPIDAIRQFLTRPYVVDAGALNGAPYIVSFGEDHILGSTDVKAYVRSIDSDEQIYFDVVRPGGPYKDGDTGEILGYEAKLIGSAELQRTGDPATVMLANMEHEFIVGDRLIPDTKDIPLGTFVPKAPDEPVDGSIISVLDGVAQIGQFNVVVLDRGKTNGLVPGDVLAIDHKGITVSDPISGKAGDRVKLPNEPAGLLLVFRTFPRVSFGLVMYATRAIHVGDRVINPGSHR</sequence>
<gene>
    <name evidence="3" type="ORF">ENI96_03120</name>
</gene>
<dbReference type="PANTHER" id="PTHR34700:SF4">
    <property type="entry name" value="PHAGE-LIKE ELEMENT PBSX PROTEIN XKDP"/>
    <property type="match status" value="1"/>
</dbReference>
<dbReference type="Gene3D" id="3.10.350.10">
    <property type="entry name" value="LysM domain"/>
    <property type="match status" value="1"/>
</dbReference>
<feature type="chain" id="PRO_5032999255" evidence="1">
    <location>
        <begin position="24"/>
        <end position="349"/>
    </location>
</feature>
<dbReference type="Proteomes" id="UP000886251">
    <property type="component" value="Unassembled WGS sequence"/>
</dbReference>
<organism evidence="3">
    <name type="scientific">Sedimenticola thiotaurini</name>
    <dbReference type="NCBI Taxonomy" id="1543721"/>
    <lineage>
        <taxon>Bacteria</taxon>
        <taxon>Pseudomonadati</taxon>
        <taxon>Pseudomonadota</taxon>
        <taxon>Gammaproteobacteria</taxon>
        <taxon>Chromatiales</taxon>
        <taxon>Sedimenticolaceae</taxon>
        <taxon>Sedimenticola</taxon>
    </lineage>
</organism>
<reference evidence="3" key="1">
    <citation type="journal article" date="2020" name="mSystems">
        <title>Genome- and Community-Level Interaction Insights into Carbon Utilization and Element Cycling Functions of Hydrothermarchaeota in Hydrothermal Sediment.</title>
        <authorList>
            <person name="Zhou Z."/>
            <person name="Liu Y."/>
            <person name="Xu W."/>
            <person name="Pan J."/>
            <person name="Luo Z.H."/>
            <person name="Li M."/>
        </authorList>
    </citation>
    <scope>NUCLEOTIDE SEQUENCE [LARGE SCALE GENOMIC DNA]</scope>
    <source>
        <strain evidence="3">HyVt-443</strain>
    </source>
</reference>
<dbReference type="SMART" id="SM00257">
    <property type="entry name" value="LysM"/>
    <property type="match status" value="1"/>
</dbReference>
<feature type="signal peptide" evidence="1">
    <location>
        <begin position="1"/>
        <end position="23"/>
    </location>
</feature>
<dbReference type="SUPFAM" id="SSF54106">
    <property type="entry name" value="LysM domain"/>
    <property type="match status" value="1"/>
</dbReference>
<dbReference type="Pfam" id="PF01476">
    <property type="entry name" value="LysM"/>
    <property type="match status" value="1"/>
</dbReference>
<proteinExistence type="predicted"/>
<dbReference type="InterPro" id="IPR036779">
    <property type="entry name" value="LysM_dom_sf"/>
</dbReference>
<dbReference type="CDD" id="cd00118">
    <property type="entry name" value="LysM"/>
    <property type="match status" value="1"/>
</dbReference>
<dbReference type="PROSITE" id="PS51782">
    <property type="entry name" value="LYSM"/>
    <property type="match status" value="1"/>
</dbReference>
<accession>A0A831RMV2</accession>
<dbReference type="InterPro" id="IPR018392">
    <property type="entry name" value="LysM"/>
</dbReference>